<organism evidence="2 3">
    <name type="scientific">Sarocladium strictum</name>
    <name type="common">Black bundle disease fungus</name>
    <name type="synonym">Acremonium strictum</name>
    <dbReference type="NCBI Taxonomy" id="5046"/>
    <lineage>
        <taxon>Eukaryota</taxon>
        <taxon>Fungi</taxon>
        <taxon>Dikarya</taxon>
        <taxon>Ascomycota</taxon>
        <taxon>Pezizomycotina</taxon>
        <taxon>Sordariomycetes</taxon>
        <taxon>Hypocreomycetidae</taxon>
        <taxon>Hypocreales</taxon>
        <taxon>Sarocladiaceae</taxon>
        <taxon>Sarocladium</taxon>
    </lineage>
</organism>
<gene>
    <name evidence="2" type="ORF">NLU13_4078</name>
</gene>
<evidence type="ECO:0000313" key="2">
    <source>
        <dbReference type="EMBL" id="KAK0387833.1"/>
    </source>
</evidence>
<keyword evidence="1" id="KW-0732">Signal</keyword>
<dbReference type="EMBL" id="JAPDFR010000003">
    <property type="protein sequence ID" value="KAK0387833.1"/>
    <property type="molecule type" value="Genomic_DNA"/>
</dbReference>
<accession>A0AA39GI73</accession>
<reference evidence="2" key="1">
    <citation type="submission" date="2022-10" db="EMBL/GenBank/DDBJ databases">
        <title>Determination and structural analysis of whole genome sequence of Sarocladium strictum F4-1.</title>
        <authorList>
            <person name="Hu L."/>
            <person name="Jiang Y."/>
        </authorList>
    </citation>
    <scope>NUCLEOTIDE SEQUENCE</scope>
    <source>
        <strain evidence="2">F4-1</strain>
    </source>
</reference>
<dbReference type="PANTHER" id="PTHR31048">
    <property type="entry name" value="OS03G0233200 PROTEIN"/>
    <property type="match status" value="1"/>
</dbReference>
<dbReference type="Gene3D" id="2.60.110.10">
    <property type="entry name" value="Thaumatin"/>
    <property type="match status" value="1"/>
</dbReference>
<dbReference type="PRINTS" id="PR00347">
    <property type="entry name" value="THAUMATIN"/>
</dbReference>
<dbReference type="SUPFAM" id="SSF49870">
    <property type="entry name" value="Osmotin, thaumatin-like protein"/>
    <property type="match status" value="1"/>
</dbReference>
<sequence length="415" mass="45467">MPSTCHTVSNRGKSMHWLLATALCAGSLIGPATAQSLSDSQGGEQIWQSKYFPKHKRMALPAKRGPPPEDWDGKIPLVITNRCDDTIWPGITTQSGTGPGTGGFELVAGNSTRLWVAPDWQGRIWGRTNCTVDGDSCSCQTGDCLKKLDCDASGEVPATLAEFTMEGGLHRGQTFYDISLVDGYNLPMGINYIPAKNTSFIPPNLTNAACIATPGWLYKPNKTGTYYSNSTFPIPLEDSESNESIKRWCPWPYLVFPPTKPGDGVYPYPDDDIQRPTFSPCKSACAATGRDSDCCVGKWHDPKKCKPGRYSNSIKAICPDAYSFAFDDQKSTFIIPKGGGWEVVMCPKGRSTNILHQLFQEMDELNTNGNLSETSLKRLRDVQYITSDRDAASGVRPMLSRLGIVALTLGMWFAM</sequence>
<dbReference type="SMART" id="SM00205">
    <property type="entry name" value="THN"/>
    <property type="match status" value="1"/>
</dbReference>
<dbReference type="Pfam" id="PF00314">
    <property type="entry name" value="Thaumatin"/>
    <property type="match status" value="1"/>
</dbReference>
<protein>
    <recommendedName>
        <fullName evidence="4">Thaumatin family protein</fullName>
    </recommendedName>
</protein>
<comment type="caution">
    <text evidence="2">The sequence shown here is derived from an EMBL/GenBank/DDBJ whole genome shotgun (WGS) entry which is preliminary data.</text>
</comment>
<keyword evidence="3" id="KW-1185">Reference proteome</keyword>
<name>A0AA39GI73_SARSR</name>
<feature type="signal peptide" evidence="1">
    <location>
        <begin position="1"/>
        <end position="34"/>
    </location>
</feature>
<dbReference type="InterPro" id="IPR037176">
    <property type="entry name" value="Osmotin/thaumatin-like_sf"/>
</dbReference>
<evidence type="ECO:0008006" key="4">
    <source>
        <dbReference type="Google" id="ProtNLM"/>
    </source>
</evidence>
<dbReference type="Proteomes" id="UP001175261">
    <property type="component" value="Unassembled WGS sequence"/>
</dbReference>
<evidence type="ECO:0000313" key="3">
    <source>
        <dbReference type="Proteomes" id="UP001175261"/>
    </source>
</evidence>
<dbReference type="AlphaFoldDB" id="A0AA39GI73"/>
<dbReference type="InterPro" id="IPR001938">
    <property type="entry name" value="Thaumatin"/>
</dbReference>
<dbReference type="PROSITE" id="PS51367">
    <property type="entry name" value="THAUMATIN_2"/>
    <property type="match status" value="1"/>
</dbReference>
<proteinExistence type="predicted"/>
<feature type="chain" id="PRO_5041405240" description="Thaumatin family protein" evidence="1">
    <location>
        <begin position="35"/>
        <end position="415"/>
    </location>
</feature>
<evidence type="ECO:0000256" key="1">
    <source>
        <dbReference type="SAM" id="SignalP"/>
    </source>
</evidence>